<dbReference type="SUPFAM" id="SSF53098">
    <property type="entry name" value="Ribonuclease H-like"/>
    <property type="match status" value="1"/>
</dbReference>
<comment type="caution">
    <text evidence="4">The sequence shown here is derived from an EMBL/GenBank/DDBJ whole genome shotgun (WGS) entry which is preliminary data.</text>
</comment>
<keyword evidence="2" id="KW-0732">Signal</keyword>
<accession>A0ABQ5H827</accession>
<protein>
    <submittedName>
        <fullName evidence="4">Serine/arginine-rich splicing factor RS2Z33-like protein isoform X1</fullName>
    </submittedName>
</protein>
<evidence type="ECO:0000259" key="3">
    <source>
        <dbReference type="Pfam" id="PF02171"/>
    </source>
</evidence>
<feature type="domain" description="Piwi" evidence="3">
    <location>
        <begin position="16"/>
        <end position="73"/>
    </location>
</feature>
<dbReference type="PANTHER" id="PTHR22891">
    <property type="entry name" value="EUKARYOTIC TRANSLATION INITIATION FACTOR 2C"/>
    <property type="match status" value="1"/>
</dbReference>
<dbReference type="InterPro" id="IPR036397">
    <property type="entry name" value="RNaseH_sf"/>
</dbReference>
<evidence type="ECO:0000313" key="5">
    <source>
        <dbReference type="Proteomes" id="UP001151760"/>
    </source>
</evidence>
<reference evidence="4" key="1">
    <citation type="journal article" date="2022" name="Int. J. Mol. Sci.">
        <title>Draft Genome of Tanacetum Coccineum: Genomic Comparison of Closely Related Tanacetum-Family Plants.</title>
        <authorList>
            <person name="Yamashiro T."/>
            <person name="Shiraishi A."/>
            <person name="Nakayama K."/>
            <person name="Satake H."/>
        </authorList>
    </citation>
    <scope>NUCLEOTIDE SEQUENCE</scope>
</reference>
<dbReference type="Gene3D" id="3.30.420.10">
    <property type="entry name" value="Ribonuclease H-like superfamily/Ribonuclease H"/>
    <property type="match status" value="1"/>
</dbReference>
<feature type="signal peptide" evidence="2">
    <location>
        <begin position="1"/>
        <end position="18"/>
    </location>
</feature>
<dbReference type="Proteomes" id="UP001151760">
    <property type="component" value="Unassembled WGS sequence"/>
</dbReference>
<organism evidence="4 5">
    <name type="scientific">Tanacetum coccineum</name>
    <dbReference type="NCBI Taxonomy" id="301880"/>
    <lineage>
        <taxon>Eukaryota</taxon>
        <taxon>Viridiplantae</taxon>
        <taxon>Streptophyta</taxon>
        <taxon>Embryophyta</taxon>
        <taxon>Tracheophyta</taxon>
        <taxon>Spermatophyta</taxon>
        <taxon>Magnoliopsida</taxon>
        <taxon>eudicotyledons</taxon>
        <taxon>Gunneridae</taxon>
        <taxon>Pentapetalae</taxon>
        <taxon>asterids</taxon>
        <taxon>campanulids</taxon>
        <taxon>Asterales</taxon>
        <taxon>Asteraceae</taxon>
        <taxon>Asteroideae</taxon>
        <taxon>Anthemideae</taxon>
        <taxon>Anthemidinae</taxon>
        <taxon>Tanacetum</taxon>
    </lineage>
</organism>
<dbReference type="EMBL" id="BQNB010019260">
    <property type="protein sequence ID" value="GJT83412.1"/>
    <property type="molecule type" value="Genomic_DNA"/>
</dbReference>
<proteinExistence type="predicted"/>
<sequence length="279" mass="31827">MSLVVFLVLNSLTPLTLVENDVCHSSMPDFYLCSAKATQGHAKPNRHIVLQSDNDFMADQLHEITYITLVYYSHRVAAKGREHLESVFILSAYWNSIRNDECCRLNDIMLSNNRNMSRYDDRYGSTRLNVGHLASRTRSRNPEDILSKYGRKHAFYSLDFHIAIVKYRGQALVEEISRASALGSEFLMRNMWILNSVDSKTFAGPLQDPDLLYRLQVEPLIDCIWRKSFLHESSSDDDGEKLNEESDTPSSLAVSVDDIDITEKARQALSSVGKLNSRR</sequence>
<evidence type="ECO:0000256" key="2">
    <source>
        <dbReference type="SAM" id="SignalP"/>
    </source>
</evidence>
<feature type="compositionally biased region" description="Basic and acidic residues" evidence="1">
    <location>
        <begin position="233"/>
        <end position="244"/>
    </location>
</feature>
<dbReference type="InterPro" id="IPR003165">
    <property type="entry name" value="Piwi"/>
</dbReference>
<evidence type="ECO:0000313" key="4">
    <source>
        <dbReference type="EMBL" id="GJT83412.1"/>
    </source>
</evidence>
<gene>
    <name evidence="4" type="ORF">Tco_1057754</name>
</gene>
<name>A0ABQ5H827_9ASTR</name>
<evidence type="ECO:0000256" key="1">
    <source>
        <dbReference type="SAM" id="MobiDB-lite"/>
    </source>
</evidence>
<feature type="region of interest" description="Disordered" evidence="1">
    <location>
        <begin position="233"/>
        <end position="254"/>
    </location>
</feature>
<feature type="chain" id="PRO_5045748409" evidence="2">
    <location>
        <begin position="19"/>
        <end position="279"/>
    </location>
</feature>
<dbReference type="InterPro" id="IPR012337">
    <property type="entry name" value="RNaseH-like_sf"/>
</dbReference>
<dbReference type="Pfam" id="PF02171">
    <property type="entry name" value="Piwi"/>
    <property type="match status" value="1"/>
</dbReference>
<reference evidence="4" key="2">
    <citation type="submission" date="2022-01" db="EMBL/GenBank/DDBJ databases">
        <authorList>
            <person name="Yamashiro T."/>
            <person name="Shiraishi A."/>
            <person name="Satake H."/>
            <person name="Nakayama K."/>
        </authorList>
    </citation>
    <scope>NUCLEOTIDE SEQUENCE</scope>
</reference>
<keyword evidence="5" id="KW-1185">Reference proteome</keyword>